<dbReference type="GO" id="GO:0003824">
    <property type="term" value="F:catalytic activity"/>
    <property type="evidence" value="ECO:0007669"/>
    <property type="project" value="UniProtKB-ARBA"/>
</dbReference>
<dbReference type="Gene3D" id="2.160.20.10">
    <property type="entry name" value="Single-stranded right-handed beta-helix, Pectin lyase-like"/>
    <property type="match status" value="1"/>
</dbReference>
<dbReference type="SUPFAM" id="SSF51126">
    <property type="entry name" value="Pectin lyase-like"/>
    <property type="match status" value="1"/>
</dbReference>
<dbReference type="InterPro" id="IPR010069">
    <property type="entry name" value="CdiA_FHA1_rpt"/>
</dbReference>
<name>A0A484PKE8_9ZZZZ</name>
<protein>
    <submittedName>
        <fullName evidence="4">Large exoprotein involved in heme utilization or adhesion of ShlA/HecA/FhaA family</fullName>
    </submittedName>
</protein>
<evidence type="ECO:0000256" key="1">
    <source>
        <dbReference type="SAM" id="MobiDB-lite"/>
    </source>
</evidence>
<evidence type="ECO:0000313" key="3">
    <source>
        <dbReference type="EMBL" id="VFR24458.1"/>
    </source>
</evidence>
<proteinExistence type="predicted"/>
<accession>A0A484PKE8</accession>
<feature type="compositionally biased region" description="Low complexity" evidence="1">
    <location>
        <begin position="2405"/>
        <end position="2417"/>
    </location>
</feature>
<gene>
    <name evidence="3" type="ORF">ANDO1_4163</name>
    <name evidence="4" type="ORF">ANDO2_4069</name>
</gene>
<reference evidence="4" key="1">
    <citation type="submission" date="2019-03" db="EMBL/GenBank/DDBJ databases">
        <authorList>
            <person name="Danneels B."/>
        </authorList>
    </citation>
    <scope>NUCLEOTIDE SEQUENCE</scope>
</reference>
<dbReference type="InterPro" id="IPR011050">
    <property type="entry name" value="Pectin_lyase_fold/virulence"/>
</dbReference>
<feature type="domain" description="Filamentous haemagglutinin FhaB/tRNA nuclease CdiA-like TPS" evidence="2">
    <location>
        <begin position="54"/>
        <end position="174"/>
    </location>
</feature>
<dbReference type="InterPro" id="IPR025157">
    <property type="entry name" value="Hemagglutinin_rpt"/>
</dbReference>
<dbReference type="EMBL" id="CAADHZ010000015">
    <property type="protein sequence ID" value="VFR24458.1"/>
    <property type="molecule type" value="Genomic_DNA"/>
</dbReference>
<dbReference type="InterPro" id="IPR008638">
    <property type="entry name" value="FhaB/CdiA-like_TPS"/>
</dbReference>
<organism evidence="4">
    <name type="scientific">plant metagenome</name>
    <dbReference type="NCBI Taxonomy" id="1297885"/>
    <lineage>
        <taxon>unclassified sequences</taxon>
        <taxon>metagenomes</taxon>
        <taxon>organismal metagenomes</taxon>
    </lineage>
</organism>
<dbReference type="Pfam" id="PF05594">
    <property type="entry name" value="Fil_haemagg"/>
    <property type="match status" value="6"/>
</dbReference>
<feature type="region of interest" description="Disordered" evidence="1">
    <location>
        <begin position="2387"/>
        <end position="2421"/>
    </location>
</feature>
<dbReference type="NCBIfam" id="TIGR01901">
    <property type="entry name" value="adhes_NPXG"/>
    <property type="match status" value="1"/>
</dbReference>
<dbReference type="InterPro" id="IPR008619">
    <property type="entry name" value="Filamentous_hemagglutn_rpt"/>
</dbReference>
<evidence type="ECO:0000259" key="2">
    <source>
        <dbReference type="SMART" id="SM00912"/>
    </source>
</evidence>
<dbReference type="Pfam" id="PF05860">
    <property type="entry name" value="TPS"/>
    <property type="match status" value="1"/>
</dbReference>
<evidence type="ECO:0000313" key="4">
    <source>
        <dbReference type="EMBL" id="VFR25875.1"/>
    </source>
</evidence>
<sequence>MISDLPITMTLLRRAIASLVLLTQVVPSLAWAQTLPITVDRNVAGQRPVVGVGANGVPVVNIAPPSAGGVSNNRYTQFNVGPSGVVLNNSGAGSQSQLAGGIAGNPMLGNQRATTILNQVTANNPSQLRGMLEVAGHRANVIVANPAGITCDGCGFLNTHRGTLTTGRPILNADGSVQGFDIGQGSISVDGLGLYGAGLSQVDLLARALAINASIWAERVDAVAGANIVDYNTGAVQAQAAQGAAPGVAIDLAALGGMYANSIRLVGTEAGVGVNVGGNLAALTGALEVSANGDVRFASTAALQAGTTASVNAARDLAAEGRLTAGGTLALQAGRDASVRGALQAGQDLTLTAGGALAVAQAGGLWASRDLALQSGQRLTLAGQAQGDRHVTLVAGAPLQLTGATVALGGDLSITAQGGLVTAAGTRTQAAGNLLARAQGGDAVFGGTLSAGNSLTLSGTGGLTVQGAVSAANDVSLTARDGVLSLASTAELEAGRDLSATAGAGLSSAGQALAGRHAALQAGSGMQLAGRTVALGGDLTANAQGDISTTQASRTQAAGTLRATAGGTLSADGILSADGSVALRAQRDLMLAGTTAALSGDLFLQGDRGLTLANTARAQAGGKVTADAGATLKNEGILSAGSTATLTAGSSLDNTGTVLATGNLDAKVVNGQLTNTGRILAGVGVAGELDGEGSLTLGATKLRNSGLAAAGKDVTLTGGTLNLSSGTVSAGQRLALTATGDIDAGNAVLHGNAAEIAARDLALGGGKLTAATTLDATLQGKLDTRLGTIAAGESATLSANTLDNQGGVIAAKNLSVTALGTVTNLGGLLQADAALDLSAAALENRNTRVSGATQPLGVLAGALTVRADRVDNASGQLAADASLDLRTAALDNAAGLVSSQAQAELRAGQLGNAQGTLAAGERLAVVSDALTGAGRLQSQGDLALTLTGGYTHVGSLVANRDLTLSVGAGLDNTGVISAGRDLTVGSQSLTNRAGAEIVANGTTTLNVSQQLHNAGLIDGGLTRITAGSVTNVGRIYGDAIAIQAGSLVNDVAGGVAGVIASRGDMDLGVGTLVNREHALIYADQDLRIGGALDAGGRATGQAQSVTNASATIEAGRHASIGAVVLRNENLRFDSEVVETAKRPKVYYRLEGSAEMIDGDTVWVCDSLMPYCNPGTNPDTEGRERMKLVLPSETYPFEVYGPPFDYVEHHVGREGRTAPFKMGYTPPDPGCASDYCDSPPRPEQFHYDQNTRIWEVFQVLKPVAELPVVRDPELCHLEPSTAACRAAYNVEKQRYDELYKEKRDQYAALDAKLRAFNSDFRGRMVDNFTYYQVDETISESRTLASDPGRILSGGNMSLAGTVVNDKSQILAGGALSVSGPEIQNIGAVGERRVEHVGSYTYTWVKDHHDRGYRAPVAYADVAEVTPINLAVAGAGGGAAIPITGNAGPGASGISAPTAPPPIVSISLPGSGLVRTVTPPATIPRSSLYQTLTAPDAPYLVATDSRFLGGRDVLSSDFLLQQLRTQGAAANAPAPGAGQPQAPDPFDGAATLKRLGDGFYEQRLVADQIMAGTGQRYVGDYSDNEAQYKALLTAGAEFAGQYGLTLGTALTDEQMRHLTTDLVWMVAQTVTLPDGSTQTVLVPQVYLVVREGDLKGDGTLIAGRDVTLDIGGDILNSGAIGARDATVMTADNIRNQAGGLIQGARVDLNARQDIDNIAALIKGEAVALEAGRDVNLTTTTDTYAYGNSRGTHISGVSRVDAGSLDIRAGQDVNLTAAAVSATDDARLQAGRDINLGTVQTSHQEAVRWNSRNSAEVSRASDIGSVLAAGGDLTLIAGQDVNARAAHVTADQQLAVGAGRDINLLAGEESAYARDELRFKTRGTFSSKTTHTIKESDRTLAIGATFTGDSVVMMAGRDLTAQGSNIGGMGDVVISAERDVNIVAAENTSEEYNYKRVKKSGFGALGGISYGSRQTTDTLDGEKVFHTGSTVGSVTGDLLINAGESMLIAGSNILARQGDVSLVGRDIRIEAVTDTAQEREFHEVKQSGLTVSASNPVVSAAQTGAKMADAASRSGDPVMQALALGTTALAAVNAVDAVAQNGGVGGVSINISLGSSKSQTTIDRSSSSVLGSNVAAGNDLTLVARGGGADSDITVTGSNLSAGNNAVLKADGDILLQAAQNLASQQTKNKSSSASVGVGVKAGGEGMGFYVSAAVSQARGNADGHDSTWTQSTVTAGNVLALQSGGDTTLRGAVGQADQILASVGGNLLLESQQDTSTYKSKQSSAGVSGSLCYGCASSVAFNIGRGKMNSDYASVTQQTGLKAGDGGFLIDVGGNTTLIGSVISSSQQAVADGLNHLSTGTLSVEDIKNRATYSASQVSVGGGYSFGGGDQSSQNAVGRDKDGNVASGGQSVPGSSVPSDKSGLAMGLPVALSASGSASSTTRSGISEGVIEIRDEAGQQALTGKSAAETIASLNRDTTDTLGALKPIFDKEKIEAGFEIGTAFAGEMGQFLTNRAREADALKAAMDRETDPERYRELQGQYEEKRQWLPGGTYRQLSNALLAAAGGNVGGATSEFAQRAVVSYLQQEGASKIGDLVAQKLIKEGSAEHVAWQAIIGCTGAVGSGDACGAGALGAGASVIVNSLLSDVSGLSNESKETRRNLVSALIVGAAGALDPAAAAALNNAAVADMDNNLLNPHRDHDLVALLARQDQLSPEQESALFERLKQAHATGTQEALTQMESVFGPEALGDTRQALVVLLTEGSACAAVSTCRLQLERSVSEIDRLLKAYETQKILTSKVEGAAIVAEIAFSFGGLAAITKNVLGISALRAGGEAVEAEIFRRAADSLKGKAETVFDSINATQSFYPGSVIPKSFEMSLPNGAKVWVHGNATEHFAEAAAAKAVTHTPEAVRLMTQQKLRSFQAAVDKVSQKGMPYDVRVTIDGWQLEFKPPRQQGELPTIIHARYTGKN</sequence>
<dbReference type="InterPro" id="IPR012334">
    <property type="entry name" value="Pectin_lyas_fold"/>
</dbReference>
<dbReference type="NCBIfam" id="TIGR01731">
    <property type="entry name" value="fil_hemag_20aa"/>
    <property type="match status" value="14"/>
</dbReference>
<dbReference type="Pfam" id="PF13332">
    <property type="entry name" value="Fil_haemagg_2"/>
    <property type="match status" value="5"/>
</dbReference>
<dbReference type="EMBL" id="CAADIB010000006">
    <property type="protein sequence ID" value="VFR25875.1"/>
    <property type="molecule type" value="Genomic_DNA"/>
</dbReference>
<dbReference type="SMART" id="SM00912">
    <property type="entry name" value="Haemagg_act"/>
    <property type="match status" value="1"/>
</dbReference>